<dbReference type="EMBL" id="SGIU01000002">
    <property type="protein sequence ID" value="TAI47263.1"/>
    <property type="molecule type" value="Genomic_DNA"/>
</dbReference>
<gene>
    <name evidence="1" type="ORF">EW142_11305</name>
</gene>
<dbReference type="OrthoDB" id="9800461at2"/>
<comment type="caution">
    <text evidence="1">The sequence shown here is derived from an EMBL/GenBank/DDBJ whole genome shotgun (WGS) entry which is preliminary data.</text>
</comment>
<name>A0A4Q8QFE7_9FLAO</name>
<dbReference type="InterPro" id="IPR021412">
    <property type="entry name" value="DUF3052"/>
</dbReference>
<dbReference type="AlphaFoldDB" id="A0A4Q8QFE7"/>
<sequence length="138" mass="15496">MSTSGYSGTPLAKKLGIKPEFIVQVFNAPKPYLSFFREFPDGVLLLDASDTAEVDLIHIFATTHAELTSAFAKAQPNLKKNGMLWVSWPKKTSKIPTEIDKFDVMKCGKEQGLVDTKVAAIDDQWSGHKFMYRVKDRK</sequence>
<keyword evidence="2" id="KW-1185">Reference proteome</keyword>
<proteinExistence type="predicted"/>
<reference evidence="1 2" key="1">
    <citation type="submission" date="2019-02" db="EMBL/GenBank/DDBJ databases">
        <title>Draft genome sequence of Muricauda sp. 176CP4-71.</title>
        <authorList>
            <person name="Park J.-S."/>
        </authorList>
    </citation>
    <scope>NUCLEOTIDE SEQUENCE [LARGE SCALE GENOMIC DNA]</scope>
    <source>
        <strain evidence="1 2">176CP4-71</strain>
    </source>
</reference>
<evidence type="ECO:0000313" key="2">
    <source>
        <dbReference type="Proteomes" id="UP000291981"/>
    </source>
</evidence>
<evidence type="ECO:0000313" key="1">
    <source>
        <dbReference type="EMBL" id="TAI47263.1"/>
    </source>
</evidence>
<dbReference type="RefSeq" id="WP_130613914.1">
    <property type="nucleotide sequence ID" value="NZ_SGIU01000002.1"/>
</dbReference>
<organism evidence="1 2">
    <name type="scientific">Flagellimonas allohymeniacidonis</name>
    <dbReference type="NCBI Taxonomy" id="2517819"/>
    <lineage>
        <taxon>Bacteria</taxon>
        <taxon>Pseudomonadati</taxon>
        <taxon>Bacteroidota</taxon>
        <taxon>Flavobacteriia</taxon>
        <taxon>Flavobacteriales</taxon>
        <taxon>Flavobacteriaceae</taxon>
        <taxon>Flagellimonas</taxon>
    </lineage>
</organism>
<accession>A0A4Q8QFE7</accession>
<dbReference type="Pfam" id="PF11253">
    <property type="entry name" value="DUF3052"/>
    <property type="match status" value="1"/>
</dbReference>
<dbReference type="Proteomes" id="UP000291981">
    <property type="component" value="Unassembled WGS sequence"/>
</dbReference>
<protein>
    <submittedName>
        <fullName evidence="1">DUF3052 family protein</fullName>
    </submittedName>
</protein>